<accession>A0ABX0VS57</accession>
<evidence type="ECO:0000256" key="1">
    <source>
        <dbReference type="SAM" id="SignalP"/>
    </source>
</evidence>
<name>A0ABX0VS57_9ENTR</name>
<keyword evidence="3" id="KW-1185">Reference proteome</keyword>
<dbReference type="RefSeq" id="WP_167614232.1">
    <property type="nucleotide sequence ID" value="NZ_SOYS01000010.1"/>
</dbReference>
<sequence>MSPNFLLVLLLVVQTAFSMPRNPFQPLLSPCDVLLKQLAQWTLHGVISSDKGAIGVMRDAQKKWRRITSGMEIAPGVRVLDISQQRLSVTVPSECGQSFYSWKMEGKKYGMDAYVRSANSLVLSKPRG</sequence>
<evidence type="ECO:0000313" key="2">
    <source>
        <dbReference type="EMBL" id="NIY49425.1"/>
    </source>
</evidence>
<dbReference type="EMBL" id="SOYS01000010">
    <property type="protein sequence ID" value="NIY49425.1"/>
    <property type="molecule type" value="Genomic_DNA"/>
</dbReference>
<dbReference type="Proteomes" id="UP000697927">
    <property type="component" value="Unassembled WGS sequence"/>
</dbReference>
<dbReference type="Pfam" id="PF10748">
    <property type="entry name" value="HofP"/>
    <property type="match status" value="1"/>
</dbReference>
<organism evidence="2 3">
    <name type="scientific">Cedecea colo</name>
    <dbReference type="NCBI Taxonomy" id="2552946"/>
    <lineage>
        <taxon>Bacteria</taxon>
        <taxon>Pseudomonadati</taxon>
        <taxon>Pseudomonadota</taxon>
        <taxon>Gammaproteobacteria</taxon>
        <taxon>Enterobacterales</taxon>
        <taxon>Enterobacteriaceae</taxon>
        <taxon>Cedecea</taxon>
    </lineage>
</organism>
<dbReference type="InterPro" id="IPR019684">
    <property type="entry name" value="HofP"/>
</dbReference>
<gene>
    <name evidence="2" type="ORF">E2L00_18425</name>
</gene>
<evidence type="ECO:0000313" key="3">
    <source>
        <dbReference type="Proteomes" id="UP000697927"/>
    </source>
</evidence>
<proteinExistence type="predicted"/>
<comment type="caution">
    <text evidence="2">The sequence shown here is derived from an EMBL/GenBank/DDBJ whole genome shotgun (WGS) entry which is preliminary data.</text>
</comment>
<feature type="signal peptide" evidence="1">
    <location>
        <begin position="1"/>
        <end position="18"/>
    </location>
</feature>
<feature type="chain" id="PRO_5045775008" evidence="1">
    <location>
        <begin position="19"/>
        <end position="128"/>
    </location>
</feature>
<protein>
    <submittedName>
        <fullName evidence="2">DUF2531 family protein</fullName>
    </submittedName>
</protein>
<reference evidence="2 3" key="1">
    <citation type="journal article" date="2020" name="Microorganisms">
        <title>Polyphasic Characterisation of Cedecea colo sp. nov., a New Enteric Bacterium Isolated from the Koala Hindgut.</title>
        <authorList>
            <person name="Boath J.M."/>
            <person name="Dakhal S."/>
            <person name="Van T.T.H."/>
            <person name="Moore R.J."/>
            <person name="Dekiwadia C."/>
            <person name="Macreadie I.G."/>
        </authorList>
    </citation>
    <scope>NUCLEOTIDE SEQUENCE [LARGE SCALE GENOMIC DNA]</scope>
    <source>
        <strain evidence="2 3">ZA</strain>
    </source>
</reference>
<keyword evidence="1" id="KW-0732">Signal</keyword>